<dbReference type="EMBL" id="LGIQ01000007">
    <property type="protein sequence ID" value="KNB72205.1"/>
    <property type="molecule type" value="Genomic_DNA"/>
</dbReference>
<evidence type="ECO:0000313" key="1">
    <source>
        <dbReference type="EMBL" id="KNB72205.1"/>
    </source>
</evidence>
<dbReference type="RefSeq" id="WP_049738252.1">
    <property type="nucleotide sequence ID" value="NZ_BJON01000026.1"/>
</dbReference>
<evidence type="ECO:0000313" key="2">
    <source>
        <dbReference type="Proteomes" id="UP000036834"/>
    </source>
</evidence>
<sequence>MSKLEATIRLEQRFVFLREVIAGYRIRLQEMEREVVELFTANQLSAISACMGEKQRIVRLMNRLEQFIVQWEDKGDVGIAHDPKREHLNT</sequence>
<protein>
    <submittedName>
        <fullName evidence="1">Uncharacterized protein</fullName>
    </submittedName>
</protein>
<accession>A0A0K9YVH1</accession>
<dbReference type="STRING" id="54915.ADS79_09810"/>
<organism evidence="1 2">
    <name type="scientific">Brevibacillus reuszeri</name>
    <dbReference type="NCBI Taxonomy" id="54915"/>
    <lineage>
        <taxon>Bacteria</taxon>
        <taxon>Bacillati</taxon>
        <taxon>Bacillota</taxon>
        <taxon>Bacilli</taxon>
        <taxon>Bacillales</taxon>
        <taxon>Paenibacillaceae</taxon>
        <taxon>Brevibacillus</taxon>
    </lineage>
</organism>
<dbReference type="Proteomes" id="UP000036834">
    <property type="component" value="Unassembled WGS sequence"/>
</dbReference>
<dbReference type="PATRIC" id="fig|54915.3.peg.880"/>
<comment type="caution">
    <text evidence="1">The sequence shown here is derived from an EMBL/GenBank/DDBJ whole genome shotgun (WGS) entry which is preliminary data.</text>
</comment>
<proteinExistence type="predicted"/>
<reference evidence="2" key="1">
    <citation type="submission" date="2015-07" db="EMBL/GenBank/DDBJ databases">
        <title>Genome sequencing project for genomic taxonomy and phylogenomics of Bacillus-like bacteria.</title>
        <authorList>
            <person name="Liu B."/>
            <person name="Wang J."/>
            <person name="Zhu Y."/>
            <person name="Liu G."/>
            <person name="Chen Q."/>
            <person name="Chen Z."/>
            <person name="Lan J."/>
            <person name="Che J."/>
            <person name="Ge C."/>
            <person name="Shi H."/>
            <person name="Pan Z."/>
            <person name="Liu X."/>
        </authorList>
    </citation>
    <scope>NUCLEOTIDE SEQUENCE [LARGE SCALE GENOMIC DNA]</scope>
    <source>
        <strain evidence="2">DSM 9887</strain>
    </source>
</reference>
<dbReference type="OrthoDB" id="2468341at2"/>
<dbReference type="AlphaFoldDB" id="A0A0K9YVH1"/>
<gene>
    <name evidence="1" type="ORF">ADS79_09810</name>
</gene>
<name>A0A0K9YVH1_9BACL</name>